<sequence>MRKKIHTKNTKKFLIFSLKQQIGKESQTKRSDLMELKQFNETVLGNIAVSELDGQIVGQQKEIENGRVTLAEANTEKENIQLEERQLLLEYMSTTIGIGKTSTSNWMIKTRSINHTHIQDLQRKIKSIETEAYKTEQEVANASEQQRKLQEIVEGLAESGKHIREKKDAEK</sequence>
<comment type="caution">
    <text evidence="2">The sequence shown here is derived from an EMBL/GenBank/DDBJ whole genome shotgun (WGS) entry which is preliminary data.</text>
</comment>
<evidence type="ECO:0000256" key="1">
    <source>
        <dbReference type="SAM" id="Coils"/>
    </source>
</evidence>
<dbReference type="OrthoDB" id="188741at2759"/>
<organism evidence="2 3">
    <name type="scientific">Streblomastix strix</name>
    <dbReference type="NCBI Taxonomy" id="222440"/>
    <lineage>
        <taxon>Eukaryota</taxon>
        <taxon>Metamonada</taxon>
        <taxon>Preaxostyla</taxon>
        <taxon>Oxymonadida</taxon>
        <taxon>Streblomastigidae</taxon>
        <taxon>Streblomastix</taxon>
    </lineage>
</organism>
<feature type="coiled-coil region" evidence="1">
    <location>
        <begin position="63"/>
        <end position="90"/>
    </location>
</feature>
<protein>
    <recommendedName>
        <fullName evidence="4">Flagellar FliJ protein</fullName>
    </recommendedName>
</protein>
<evidence type="ECO:0000313" key="3">
    <source>
        <dbReference type="Proteomes" id="UP000324800"/>
    </source>
</evidence>
<dbReference type="EMBL" id="SNRW01014088">
    <property type="protein sequence ID" value="KAA6371867.1"/>
    <property type="molecule type" value="Genomic_DNA"/>
</dbReference>
<dbReference type="AlphaFoldDB" id="A0A5J4UN63"/>
<feature type="coiled-coil region" evidence="1">
    <location>
        <begin position="118"/>
        <end position="145"/>
    </location>
</feature>
<evidence type="ECO:0000313" key="2">
    <source>
        <dbReference type="EMBL" id="KAA6371867.1"/>
    </source>
</evidence>
<reference evidence="2 3" key="1">
    <citation type="submission" date="2019-03" db="EMBL/GenBank/DDBJ databases">
        <title>Single cell metagenomics reveals metabolic interactions within the superorganism composed of flagellate Streblomastix strix and complex community of Bacteroidetes bacteria on its surface.</title>
        <authorList>
            <person name="Treitli S.C."/>
            <person name="Kolisko M."/>
            <person name="Husnik F."/>
            <person name="Keeling P."/>
            <person name="Hampl V."/>
        </authorList>
    </citation>
    <scope>NUCLEOTIDE SEQUENCE [LARGE SCALE GENOMIC DNA]</scope>
    <source>
        <strain evidence="2">ST1C</strain>
    </source>
</reference>
<name>A0A5J4UN63_9EUKA</name>
<gene>
    <name evidence="2" type="ORF">EZS28_032606</name>
</gene>
<proteinExistence type="predicted"/>
<evidence type="ECO:0008006" key="4">
    <source>
        <dbReference type="Google" id="ProtNLM"/>
    </source>
</evidence>
<accession>A0A5J4UN63</accession>
<keyword evidence="1" id="KW-0175">Coiled coil</keyword>
<dbReference type="Proteomes" id="UP000324800">
    <property type="component" value="Unassembled WGS sequence"/>
</dbReference>